<proteinExistence type="predicted"/>
<sequence>MGIRVIQLTQYYFQLEHQKNLVQFVKVQKNHLVLEKLLRNKKQSLHEQKSIESQDSRLSCII</sequence>
<accession>A0A8S1UA50</accession>
<keyword evidence="2" id="KW-1185">Reference proteome</keyword>
<evidence type="ECO:0000313" key="2">
    <source>
        <dbReference type="Proteomes" id="UP000683925"/>
    </source>
</evidence>
<dbReference type="AlphaFoldDB" id="A0A8S1UA50"/>
<organism evidence="1 2">
    <name type="scientific">Paramecium octaurelia</name>
    <dbReference type="NCBI Taxonomy" id="43137"/>
    <lineage>
        <taxon>Eukaryota</taxon>
        <taxon>Sar</taxon>
        <taxon>Alveolata</taxon>
        <taxon>Ciliophora</taxon>
        <taxon>Intramacronucleata</taxon>
        <taxon>Oligohymenophorea</taxon>
        <taxon>Peniculida</taxon>
        <taxon>Parameciidae</taxon>
        <taxon>Paramecium</taxon>
    </lineage>
</organism>
<gene>
    <name evidence="1" type="ORF">POCTA_138.1.T0400197</name>
</gene>
<name>A0A8S1UA50_PAROT</name>
<dbReference type="Proteomes" id="UP000683925">
    <property type="component" value="Unassembled WGS sequence"/>
</dbReference>
<evidence type="ECO:0000313" key="1">
    <source>
        <dbReference type="EMBL" id="CAD8161740.1"/>
    </source>
</evidence>
<dbReference type="EMBL" id="CAJJDP010000040">
    <property type="protein sequence ID" value="CAD8161740.1"/>
    <property type="molecule type" value="Genomic_DNA"/>
</dbReference>
<comment type="caution">
    <text evidence="1">The sequence shown here is derived from an EMBL/GenBank/DDBJ whole genome shotgun (WGS) entry which is preliminary data.</text>
</comment>
<protein>
    <submittedName>
        <fullName evidence="1">Uncharacterized protein</fullName>
    </submittedName>
</protein>
<reference evidence="1" key="1">
    <citation type="submission" date="2021-01" db="EMBL/GenBank/DDBJ databases">
        <authorList>
            <consortium name="Genoscope - CEA"/>
            <person name="William W."/>
        </authorList>
    </citation>
    <scope>NUCLEOTIDE SEQUENCE</scope>
</reference>